<dbReference type="EMBL" id="BSXT01000570">
    <property type="protein sequence ID" value="GMF30234.1"/>
    <property type="molecule type" value="Genomic_DNA"/>
</dbReference>
<dbReference type="Pfam" id="PF02493">
    <property type="entry name" value="MORN"/>
    <property type="match status" value="2"/>
</dbReference>
<dbReference type="PANTHER" id="PTHR43215:SF14">
    <property type="entry name" value="RADIAL SPOKE HEAD 1 HOMOLOG"/>
    <property type="match status" value="1"/>
</dbReference>
<dbReference type="Proteomes" id="UP001165121">
    <property type="component" value="Unassembled WGS sequence"/>
</dbReference>
<evidence type="ECO:0000313" key="2">
    <source>
        <dbReference type="EMBL" id="GMF30234.1"/>
    </source>
</evidence>
<protein>
    <submittedName>
        <fullName evidence="2">Unnamed protein product</fullName>
    </submittedName>
</protein>
<evidence type="ECO:0000256" key="1">
    <source>
        <dbReference type="ARBA" id="ARBA00022737"/>
    </source>
</evidence>
<sequence length="380" mass="43584">MYKSLLDSSGALEFEFDPLRPFHANEDSRLQWPEFPYKQVIIDRVRTKAGRAARDGKELSEEGAAGALLMACGQETGALFQTAQHNREDEDDHGDETGWKMLERRFLDERSAFRQAKREFIRGEKAKVIGILDAQAAKEREQQEQNELAAWRARQIVIRYEDGSKYDGDGVNDHGVLIPHGFGTLWVPEEKYLTSVGRGADIKRVVRYVGEWKDGLMHGCGTYYWSSGESWKGNFLRDEMQGKGVYTSSERDVNEITSGRGGDTGRDANTCGKDQQTLRPNQRIRYFNASQHVCWGDELVRGCRVRLFDNRHFGDPLVSVVKRYNVDLEEETEAVVIRYDPITDRHLLRKGETEETRWLSLSNTNFRVLVSRPIARLLEE</sequence>
<dbReference type="InterPro" id="IPR003409">
    <property type="entry name" value="MORN"/>
</dbReference>
<dbReference type="GO" id="GO:0005829">
    <property type="term" value="C:cytosol"/>
    <property type="evidence" value="ECO:0007669"/>
    <property type="project" value="TreeGrafter"/>
</dbReference>
<name>A0A9W6X3W7_9STRA</name>
<evidence type="ECO:0000313" key="3">
    <source>
        <dbReference type="Proteomes" id="UP001165121"/>
    </source>
</evidence>
<organism evidence="2 3">
    <name type="scientific">Phytophthora fragariaefolia</name>
    <dbReference type="NCBI Taxonomy" id="1490495"/>
    <lineage>
        <taxon>Eukaryota</taxon>
        <taxon>Sar</taxon>
        <taxon>Stramenopiles</taxon>
        <taxon>Oomycota</taxon>
        <taxon>Peronosporomycetes</taxon>
        <taxon>Peronosporales</taxon>
        <taxon>Peronosporaceae</taxon>
        <taxon>Phytophthora</taxon>
    </lineage>
</organism>
<keyword evidence="1" id="KW-0677">Repeat</keyword>
<dbReference type="OrthoDB" id="437960at2759"/>
<gene>
    <name evidence="2" type="ORF">Pfra01_000664700</name>
</gene>
<reference evidence="2" key="1">
    <citation type="submission" date="2023-04" db="EMBL/GenBank/DDBJ databases">
        <title>Phytophthora fragariaefolia NBRC 109709.</title>
        <authorList>
            <person name="Ichikawa N."/>
            <person name="Sato H."/>
            <person name="Tonouchi N."/>
        </authorList>
    </citation>
    <scope>NUCLEOTIDE SEQUENCE</scope>
    <source>
        <strain evidence="2">NBRC 109709</strain>
    </source>
</reference>
<dbReference type="AlphaFoldDB" id="A0A9W6X3W7"/>
<dbReference type="SMART" id="SM00698">
    <property type="entry name" value="MORN"/>
    <property type="match status" value="2"/>
</dbReference>
<accession>A0A9W6X3W7</accession>
<dbReference type="PANTHER" id="PTHR43215">
    <property type="entry name" value="RADIAL SPOKE HEAD 1 HOMOLOG"/>
    <property type="match status" value="1"/>
</dbReference>
<dbReference type="Gene3D" id="2.20.110.10">
    <property type="entry name" value="Histone H3 K4-specific methyltransferase SET7/9 N-terminal domain"/>
    <property type="match status" value="1"/>
</dbReference>
<dbReference type="SUPFAM" id="SSF82185">
    <property type="entry name" value="Histone H3 K4-specific methyltransferase SET7/9 N-terminal domain"/>
    <property type="match status" value="1"/>
</dbReference>
<comment type="caution">
    <text evidence="2">The sequence shown here is derived from an EMBL/GenBank/DDBJ whole genome shotgun (WGS) entry which is preliminary data.</text>
</comment>
<keyword evidence="3" id="KW-1185">Reference proteome</keyword>
<proteinExistence type="predicted"/>